<dbReference type="RefSeq" id="WP_145684719.1">
    <property type="nucleotide sequence ID" value="NZ_VITH01000007.1"/>
</dbReference>
<protein>
    <submittedName>
        <fullName evidence="2">Uncharacterized protein</fullName>
    </submittedName>
</protein>
<feature type="chain" id="PRO_5022043392" evidence="1">
    <location>
        <begin position="24"/>
        <end position="158"/>
    </location>
</feature>
<organism evidence="2 3">
    <name type="scientific">Azospirillum brasilense</name>
    <dbReference type="NCBI Taxonomy" id="192"/>
    <lineage>
        <taxon>Bacteria</taxon>
        <taxon>Pseudomonadati</taxon>
        <taxon>Pseudomonadota</taxon>
        <taxon>Alphaproteobacteria</taxon>
        <taxon>Rhodospirillales</taxon>
        <taxon>Azospirillaceae</taxon>
        <taxon>Azospirillum</taxon>
    </lineage>
</organism>
<feature type="signal peptide" evidence="1">
    <location>
        <begin position="1"/>
        <end position="23"/>
    </location>
</feature>
<proteinExistence type="predicted"/>
<gene>
    <name evidence="2" type="ORF">FBZ83_107184</name>
</gene>
<reference evidence="2 3" key="1">
    <citation type="submission" date="2019-06" db="EMBL/GenBank/DDBJ databases">
        <title>Genomic Encyclopedia of Type Strains, Phase IV (KMG-V): Genome sequencing to study the core and pangenomes of soil and plant-associated prokaryotes.</title>
        <authorList>
            <person name="Whitman W."/>
        </authorList>
    </citation>
    <scope>NUCLEOTIDE SEQUENCE [LARGE SCALE GENOMIC DNA]</scope>
    <source>
        <strain evidence="2 3">BR 11650</strain>
    </source>
</reference>
<dbReference type="Proteomes" id="UP000318529">
    <property type="component" value="Unassembled WGS sequence"/>
</dbReference>
<accession>A0A560CCC7</accession>
<dbReference type="EMBL" id="VITH01000007">
    <property type="protein sequence ID" value="TWA82496.1"/>
    <property type="molecule type" value="Genomic_DNA"/>
</dbReference>
<sequence>MTIRSISGLLTALLAFTAAPARSDPCLDIPSVLRSAEPALNTAFGGRLTRHIFGAPPPPNAVQEVGMPLFADLWAWRAAWNAVTGHPGEVLCGEELGGTQFGKTLSVRVPALWCGETDDIGRCTDAKPFTSATVTYVFERAGPPHAPVWILGVAYPKP</sequence>
<comment type="caution">
    <text evidence="2">The sequence shown here is derived from an EMBL/GenBank/DDBJ whole genome shotgun (WGS) entry which is preliminary data.</text>
</comment>
<dbReference type="AlphaFoldDB" id="A0A560CCC7"/>
<evidence type="ECO:0000313" key="3">
    <source>
        <dbReference type="Proteomes" id="UP000318529"/>
    </source>
</evidence>
<keyword evidence="1" id="KW-0732">Signal</keyword>
<name>A0A560CCC7_AZOBR</name>
<evidence type="ECO:0000313" key="2">
    <source>
        <dbReference type="EMBL" id="TWA82496.1"/>
    </source>
</evidence>
<evidence type="ECO:0000256" key="1">
    <source>
        <dbReference type="SAM" id="SignalP"/>
    </source>
</evidence>